<organism evidence="1 2">
    <name type="scientific">Candidatus Allocopromorpha excrementavium</name>
    <dbReference type="NCBI Taxonomy" id="2840741"/>
    <lineage>
        <taxon>Bacteria</taxon>
        <taxon>Bacillati</taxon>
        <taxon>Bacillota</taxon>
        <taxon>Clostridia</taxon>
        <taxon>Eubacteriales</taxon>
        <taxon>Eubacteriaceae</taxon>
        <taxon>Eubacteriaceae incertae sedis</taxon>
        <taxon>Candidatus Allocopromorpha</taxon>
    </lineage>
</organism>
<dbReference type="EMBL" id="DVLX01000094">
    <property type="protein sequence ID" value="HIU00141.1"/>
    <property type="molecule type" value="Genomic_DNA"/>
</dbReference>
<comment type="caution">
    <text evidence="1">The sequence shown here is derived from an EMBL/GenBank/DDBJ whole genome shotgun (WGS) entry which is preliminary data.</text>
</comment>
<reference evidence="1" key="2">
    <citation type="journal article" date="2021" name="PeerJ">
        <title>Extensive microbial diversity within the chicken gut microbiome revealed by metagenomics and culture.</title>
        <authorList>
            <person name="Gilroy R."/>
            <person name="Ravi A."/>
            <person name="Getino M."/>
            <person name="Pursley I."/>
            <person name="Horton D.L."/>
            <person name="Alikhan N.F."/>
            <person name="Baker D."/>
            <person name="Gharbi K."/>
            <person name="Hall N."/>
            <person name="Watson M."/>
            <person name="Adriaenssens E.M."/>
            <person name="Foster-Nyarko E."/>
            <person name="Jarju S."/>
            <person name="Secka A."/>
            <person name="Antonio M."/>
            <person name="Oren A."/>
            <person name="Chaudhuri R.R."/>
            <person name="La Ragione R."/>
            <person name="Hildebrand F."/>
            <person name="Pallen M.J."/>
        </authorList>
    </citation>
    <scope>NUCLEOTIDE SEQUENCE</scope>
    <source>
        <strain evidence="1">CHK176-22527</strain>
    </source>
</reference>
<dbReference type="Pfam" id="PF11007">
    <property type="entry name" value="CotJA"/>
    <property type="match status" value="1"/>
</dbReference>
<dbReference type="Proteomes" id="UP000824159">
    <property type="component" value="Unassembled WGS sequence"/>
</dbReference>
<name>A0A9D1HF09_9FIRM</name>
<protein>
    <submittedName>
        <fullName evidence="1">Spore coat associated protein CotJA</fullName>
    </submittedName>
</protein>
<reference evidence="1" key="1">
    <citation type="submission" date="2020-10" db="EMBL/GenBank/DDBJ databases">
        <authorList>
            <person name="Gilroy R."/>
        </authorList>
    </citation>
    <scope>NUCLEOTIDE SEQUENCE</scope>
    <source>
        <strain evidence="1">CHK176-22527</strain>
    </source>
</reference>
<evidence type="ECO:0000313" key="1">
    <source>
        <dbReference type="EMBL" id="HIU00141.1"/>
    </source>
</evidence>
<dbReference type="AlphaFoldDB" id="A0A9D1HF09"/>
<evidence type="ECO:0000313" key="2">
    <source>
        <dbReference type="Proteomes" id="UP000824159"/>
    </source>
</evidence>
<sequence>MNNYCCGNVVQNTACCEYPGAPIPRDCEFETWPPAMAYVPMQPWEETYDMQTGLSAGTIFPSLDLPFTGGGAG</sequence>
<gene>
    <name evidence="1" type="ORF">IAD12_07790</name>
</gene>
<accession>A0A9D1HF09</accession>
<proteinExistence type="predicted"/>
<dbReference type="InterPro" id="IPR020256">
    <property type="entry name" value="Spore_coat_CotJA"/>
</dbReference>